<dbReference type="SMART" id="SM00060">
    <property type="entry name" value="FN3"/>
    <property type="match status" value="2"/>
</dbReference>
<dbReference type="Proteomes" id="UP000271974">
    <property type="component" value="Unassembled WGS sequence"/>
</dbReference>
<dbReference type="GO" id="GO:0098632">
    <property type="term" value="F:cell-cell adhesion mediator activity"/>
    <property type="evidence" value="ECO:0007669"/>
    <property type="project" value="TreeGrafter"/>
</dbReference>
<feature type="chain" id="PRO_5018537559" description="Neuroglian" evidence="3">
    <location>
        <begin position="18"/>
        <end position="873"/>
    </location>
</feature>
<dbReference type="InterPro" id="IPR007110">
    <property type="entry name" value="Ig-like_dom"/>
</dbReference>
<proteinExistence type="predicted"/>
<dbReference type="GO" id="GO:0030424">
    <property type="term" value="C:axon"/>
    <property type="evidence" value="ECO:0007669"/>
    <property type="project" value="TreeGrafter"/>
</dbReference>
<feature type="signal peptide" evidence="3">
    <location>
        <begin position="1"/>
        <end position="17"/>
    </location>
</feature>
<feature type="domain" description="Ig-like" evidence="4">
    <location>
        <begin position="22"/>
        <end position="111"/>
    </location>
</feature>
<feature type="domain" description="Ig-like" evidence="4">
    <location>
        <begin position="225"/>
        <end position="312"/>
    </location>
</feature>
<dbReference type="OrthoDB" id="6244967at2759"/>
<dbReference type="InterPro" id="IPR003599">
    <property type="entry name" value="Ig_sub"/>
</dbReference>
<organism evidence="6 7">
    <name type="scientific">Elysia chlorotica</name>
    <name type="common">Eastern emerald elysia</name>
    <name type="synonym">Sea slug</name>
    <dbReference type="NCBI Taxonomy" id="188477"/>
    <lineage>
        <taxon>Eukaryota</taxon>
        <taxon>Metazoa</taxon>
        <taxon>Spiralia</taxon>
        <taxon>Lophotrochozoa</taxon>
        <taxon>Mollusca</taxon>
        <taxon>Gastropoda</taxon>
        <taxon>Heterobranchia</taxon>
        <taxon>Euthyneura</taxon>
        <taxon>Panpulmonata</taxon>
        <taxon>Sacoglossa</taxon>
        <taxon>Placobranchoidea</taxon>
        <taxon>Plakobranchidae</taxon>
        <taxon>Elysia</taxon>
    </lineage>
</organism>
<keyword evidence="2" id="KW-1015">Disulfide bond</keyword>
<feature type="domain" description="Fibronectin type-III" evidence="5">
    <location>
        <begin position="707"/>
        <end position="809"/>
    </location>
</feature>
<keyword evidence="7" id="KW-1185">Reference proteome</keyword>
<dbReference type="Pfam" id="PF13927">
    <property type="entry name" value="Ig_3"/>
    <property type="match status" value="1"/>
</dbReference>
<evidence type="ECO:0000313" key="7">
    <source>
        <dbReference type="Proteomes" id="UP000271974"/>
    </source>
</evidence>
<dbReference type="SUPFAM" id="SSF48726">
    <property type="entry name" value="Immunoglobulin"/>
    <property type="match status" value="6"/>
</dbReference>
<protein>
    <recommendedName>
        <fullName evidence="8">Neuroglian</fullName>
    </recommendedName>
</protein>
<dbReference type="InterPro" id="IPR036179">
    <property type="entry name" value="Ig-like_dom_sf"/>
</dbReference>
<dbReference type="PANTHER" id="PTHR44170">
    <property type="entry name" value="PROTEIN SIDEKICK"/>
    <property type="match status" value="1"/>
</dbReference>
<dbReference type="PROSITE" id="PS50835">
    <property type="entry name" value="IG_LIKE"/>
    <property type="match status" value="6"/>
</dbReference>
<dbReference type="GO" id="GO:0005886">
    <property type="term" value="C:plasma membrane"/>
    <property type="evidence" value="ECO:0007669"/>
    <property type="project" value="TreeGrafter"/>
</dbReference>
<evidence type="ECO:0008006" key="8">
    <source>
        <dbReference type="Google" id="ProtNLM"/>
    </source>
</evidence>
<name>A0A3S0ZSD2_ELYCH</name>
<dbReference type="SMART" id="SM00409">
    <property type="entry name" value="IG"/>
    <property type="match status" value="6"/>
</dbReference>
<feature type="domain" description="Ig-like" evidence="4">
    <location>
        <begin position="510"/>
        <end position="601"/>
    </location>
</feature>
<dbReference type="EMBL" id="RQTK01000162">
    <property type="protein sequence ID" value="RUS85660.1"/>
    <property type="molecule type" value="Genomic_DNA"/>
</dbReference>
<evidence type="ECO:0000256" key="2">
    <source>
        <dbReference type="ARBA" id="ARBA00023157"/>
    </source>
</evidence>
<reference evidence="6 7" key="1">
    <citation type="submission" date="2019-01" db="EMBL/GenBank/DDBJ databases">
        <title>A draft genome assembly of the solar-powered sea slug Elysia chlorotica.</title>
        <authorList>
            <person name="Cai H."/>
            <person name="Li Q."/>
            <person name="Fang X."/>
            <person name="Li J."/>
            <person name="Curtis N.E."/>
            <person name="Altenburger A."/>
            <person name="Shibata T."/>
            <person name="Feng M."/>
            <person name="Maeda T."/>
            <person name="Schwartz J.A."/>
            <person name="Shigenobu S."/>
            <person name="Lundholm N."/>
            <person name="Nishiyama T."/>
            <person name="Yang H."/>
            <person name="Hasebe M."/>
            <person name="Li S."/>
            <person name="Pierce S.K."/>
            <person name="Wang J."/>
        </authorList>
    </citation>
    <scope>NUCLEOTIDE SEQUENCE [LARGE SCALE GENOMIC DNA]</scope>
    <source>
        <strain evidence="6">EC2010</strain>
        <tissue evidence="6">Whole organism of an adult</tissue>
    </source>
</reference>
<gene>
    <name evidence="6" type="ORF">EGW08_006536</name>
</gene>
<dbReference type="PROSITE" id="PS50853">
    <property type="entry name" value="FN3"/>
    <property type="match status" value="2"/>
</dbReference>
<evidence type="ECO:0000259" key="5">
    <source>
        <dbReference type="PROSITE" id="PS50853"/>
    </source>
</evidence>
<dbReference type="InterPro" id="IPR003598">
    <property type="entry name" value="Ig_sub2"/>
</dbReference>
<dbReference type="Pfam" id="PF00041">
    <property type="entry name" value="fn3"/>
    <property type="match status" value="1"/>
</dbReference>
<keyword evidence="1" id="KW-0677">Repeat</keyword>
<accession>A0A3S0ZSD2</accession>
<dbReference type="GO" id="GO:0007411">
    <property type="term" value="P:axon guidance"/>
    <property type="evidence" value="ECO:0007669"/>
    <property type="project" value="TreeGrafter"/>
</dbReference>
<keyword evidence="3" id="KW-0732">Signal</keyword>
<dbReference type="CDD" id="cd00063">
    <property type="entry name" value="FN3"/>
    <property type="match status" value="1"/>
</dbReference>
<feature type="domain" description="Ig-like" evidence="4">
    <location>
        <begin position="420"/>
        <end position="505"/>
    </location>
</feature>
<dbReference type="Pfam" id="PF07679">
    <property type="entry name" value="I-set"/>
    <property type="match status" value="4"/>
</dbReference>
<evidence type="ECO:0000313" key="6">
    <source>
        <dbReference type="EMBL" id="RUS85660.1"/>
    </source>
</evidence>
<dbReference type="InterPro" id="IPR003961">
    <property type="entry name" value="FN3_dom"/>
</dbReference>
<feature type="domain" description="Ig-like" evidence="4">
    <location>
        <begin position="319"/>
        <end position="414"/>
    </location>
</feature>
<dbReference type="SUPFAM" id="SSF49265">
    <property type="entry name" value="Fibronectin type III"/>
    <property type="match status" value="1"/>
</dbReference>
<dbReference type="STRING" id="188477.A0A3S0ZSD2"/>
<dbReference type="Gene3D" id="2.60.40.10">
    <property type="entry name" value="Immunoglobulins"/>
    <property type="match status" value="8"/>
</dbReference>
<dbReference type="PANTHER" id="PTHR44170:SF6">
    <property type="entry name" value="CONTACTIN"/>
    <property type="match status" value="1"/>
</dbReference>
<evidence type="ECO:0000256" key="3">
    <source>
        <dbReference type="SAM" id="SignalP"/>
    </source>
</evidence>
<dbReference type="InterPro" id="IPR013783">
    <property type="entry name" value="Ig-like_fold"/>
</dbReference>
<feature type="domain" description="Ig-like" evidence="4">
    <location>
        <begin position="121"/>
        <end position="207"/>
    </location>
</feature>
<dbReference type="SMART" id="SM00408">
    <property type="entry name" value="IGc2"/>
    <property type="match status" value="5"/>
</dbReference>
<comment type="caution">
    <text evidence="6">The sequence shown here is derived from an EMBL/GenBank/DDBJ whole genome shotgun (WGS) entry which is preliminary data.</text>
</comment>
<evidence type="ECO:0000259" key="4">
    <source>
        <dbReference type="PROSITE" id="PS50835"/>
    </source>
</evidence>
<dbReference type="AlphaFoldDB" id="A0A3S0ZSD2"/>
<dbReference type="InterPro" id="IPR036116">
    <property type="entry name" value="FN3_sf"/>
</dbReference>
<evidence type="ECO:0000256" key="1">
    <source>
        <dbReference type="ARBA" id="ARBA00022737"/>
    </source>
</evidence>
<feature type="domain" description="Fibronectin type-III" evidence="5">
    <location>
        <begin position="605"/>
        <end position="702"/>
    </location>
</feature>
<dbReference type="GO" id="GO:0007420">
    <property type="term" value="P:brain development"/>
    <property type="evidence" value="ECO:0007669"/>
    <property type="project" value="TreeGrafter"/>
</dbReference>
<sequence length="873" mass="97965">MFVSVYLICALVAAALAVTRPPGIVLQPDKDIYYKAGETVKLPCEAEGDPAPEYSWTKNEIDFQPSGNKARIVKLPNSGTLVFNSPKDEDEGLYQCTAYNSFGRSTTVKINMREAKLDNFPLGETTTVRAALGRHLTLNCVPPDSVPQPQVTWIVDQRLGGFTPINYDSRVTMDREYRLRFANIIESDAQGGMPYKCMVVNEDMRLNKQSPGQIIDVYGSANYAPTQYLWADQDDRTGKRGEEMSVKCIFSGNPTPDVHWERTNGQPLPENAEIRSFGQELFFEKLEYDNAGGYECWATNVVSSQRKIRTFSIRVVSAAYFTEEPKDVEISVGGNAEFLCSADGIPPPSIEWFINGESLETAIERDKRLQDPKKFQASVQGQLKFYNVAKTDYMVIQCNASNIHGYVFSDVYLNVLEEAPTIIDPPESLTYSAEGTAVNITCGTTGKPDPIITWYKDEQLITGGRYNTLPSGSLHIGMVVLADAGHFRCQAENMLGAKNASGTLVVRRKTRIEKMPKDLEVFAGFDAKFTCSGTTDPEEVDKLRILWLKDGKEITTDDQRMTTNIQDSSLTISGTITRDSGTYTCIATNGLDDSRQSALLTVKDRPKPPTRVRSEYCDKNATIHWMPGSYNNAPLQYYVLQYNTSFNPDQWNFGLKVNASLVKVNMTLSPWVTYNFRLIAYNKIGASDPSYPSTDICTTKDARPEYHPQNLRTVGHQPGKLYIEWTPVPQIHQNGPGFRYMLEVVKVADQIESAIPIQITNWETDHYEISAQNVYEAYRITLTSENSVGPAEGDPPSITGYSYEQVPNIEPTNLRVETIGDTFVDLVWDFEKSEIGKTGTEIRGEFRGFKLQFFIPILQRKSLTECRNFCYTD</sequence>
<dbReference type="InterPro" id="IPR013098">
    <property type="entry name" value="Ig_I-set"/>
</dbReference>